<dbReference type="EMBL" id="JAAMPC010000006">
    <property type="protein sequence ID" value="KAG2307758.1"/>
    <property type="molecule type" value="Genomic_DNA"/>
</dbReference>
<name>A0A8X7VAL4_BRACI</name>
<evidence type="ECO:0000313" key="1">
    <source>
        <dbReference type="EMBL" id="KAG2307758.1"/>
    </source>
</evidence>
<evidence type="ECO:0000313" key="2">
    <source>
        <dbReference type="Proteomes" id="UP000886595"/>
    </source>
</evidence>
<protein>
    <submittedName>
        <fullName evidence="1">Uncharacterized protein</fullName>
    </submittedName>
</protein>
<proteinExistence type="predicted"/>
<sequence>MVMFVSALVILRRTNNDDDSVANYKEKMEIRKNTSEQEVKNLEANGLMEEPFSIFSVERRFHN</sequence>
<keyword evidence="2" id="KW-1185">Reference proteome</keyword>
<dbReference type="AlphaFoldDB" id="A0A8X7VAL4"/>
<comment type="caution">
    <text evidence="1">The sequence shown here is derived from an EMBL/GenBank/DDBJ whole genome shotgun (WGS) entry which is preliminary data.</text>
</comment>
<dbReference type="Proteomes" id="UP000886595">
    <property type="component" value="Unassembled WGS sequence"/>
</dbReference>
<gene>
    <name evidence="1" type="ORF">Bca52824_027506</name>
</gene>
<accession>A0A8X7VAL4</accession>
<organism evidence="1 2">
    <name type="scientific">Brassica carinata</name>
    <name type="common">Ethiopian mustard</name>
    <name type="synonym">Abyssinian cabbage</name>
    <dbReference type="NCBI Taxonomy" id="52824"/>
    <lineage>
        <taxon>Eukaryota</taxon>
        <taxon>Viridiplantae</taxon>
        <taxon>Streptophyta</taxon>
        <taxon>Embryophyta</taxon>
        <taxon>Tracheophyta</taxon>
        <taxon>Spermatophyta</taxon>
        <taxon>Magnoliopsida</taxon>
        <taxon>eudicotyledons</taxon>
        <taxon>Gunneridae</taxon>
        <taxon>Pentapetalae</taxon>
        <taxon>rosids</taxon>
        <taxon>malvids</taxon>
        <taxon>Brassicales</taxon>
        <taxon>Brassicaceae</taxon>
        <taxon>Brassiceae</taxon>
        <taxon>Brassica</taxon>
    </lineage>
</organism>
<reference evidence="1 2" key="1">
    <citation type="submission" date="2020-02" db="EMBL/GenBank/DDBJ databases">
        <authorList>
            <person name="Ma Q."/>
            <person name="Huang Y."/>
            <person name="Song X."/>
            <person name="Pei D."/>
        </authorList>
    </citation>
    <scope>NUCLEOTIDE SEQUENCE [LARGE SCALE GENOMIC DNA]</scope>
    <source>
        <strain evidence="1">Sxm20200214</strain>
        <tissue evidence="1">Leaf</tissue>
    </source>
</reference>